<protein>
    <recommendedName>
        <fullName evidence="7">FHA domain-containing protein</fullName>
    </recommendedName>
</protein>
<dbReference type="NCBIfam" id="NF033768">
    <property type="entry name" value="myxo_SS_tail"/>
    <property type="match status" value="1"/>
</dbReference>
<dbReference type="InterPro" id="IPR000253">
    <property type="entry name" value="FHA_dom"/>
</dbReference>
<dbReference type="InterPro" id="IPR006260">
    <property type="entry name" value="TonB/TolA_C"/>
</dbReference>
<keyword evidence="2 6" id="KW-0812">Transmembrane</keyword>
<organism evidence="8 9">
    <name type="scientific">Archangium gephyra</name>
    <dbReference type="NCBI Taxonomy" id="48"/>
    <lineage>
        <taxon>Bacteria</taxon>
        <taxon>Pseudomonadati</taxon>
        <taxon>Myxococcota</taxon>
        <taxon>Myxococcia</taxon>
        <taxon>Myxococcales</taxon>
        <taxon>Cystobacterineae</taxon>
        <taxon>Archangiaceae</taxon>
        <taxon>Archangium</taxon>
    </lineage>
</organism>
<accession>A0A2W5VNJ2</accession>
<evidence type="ECO:0000313" key="9">
    <source>
        <dbReference type="Proteomes" id="UP000249061"/>
    </source>
</evidence>
<name>A0A2W5VNJ2_9BACT</name>
<feature type="compositionally biased region" description="Polar residues" evidence="5">
    <location>
        <begin position="1"/>
        <end position="15"/>
    </location>
</feature>
<comment type="subcellular location">
    <subcellularLocation>
        <location evidence="1">Membrane</location>
        <topology evidence="1">Single-pass membrane protein</topology>
    </subcellularLocation>
</comment>
<proteinExistence type="predicted"/>
<feature type="domain" description="FHA" evidence="7">
    <location>
        <begin position="27"/>
        <end position="77"/>
    </location>
</feature>
<dbReference type="Gene3D" id="2.60.200.20">
    <property type="match status" value="1"/>
</dbReference>
<feature type="region of interest" description="Disordered" evidence="5">
    <location>
        <begin position="361"/>
        <end position="397"/>
    </location>
</feature>
<feature type="region of interest" description="Disordered" evidence="5">
    <location>
        <begin position="1"/>
        <end position="20"/>
    </location>
</feature>
<gene>
    <name evidence="8" type="ORF">DI536_03200</name>
</gene>
<evidence type="ECO:0000256" key="2">
    <source>
        <dbReference type="ARBA" id="ARBA00022692"/>
    </source>
</evidence>
<sequence>MAKKTITLQVTNPDGSTTESTSELESIIVGSGSGAAVKVTDPKVSNLHFMLKVEKDGAVTVIDLGSESGTRLKDQAVTKDPSKVASGDVIAAGESKVKIVFGDEKPVAVEAKEDKKDKKKKGDKHAPAARGLAGTGKNAAALFNEPLPAEAVPTEQEKVLQVALLWGDSLINVQHFGDGVPVTVGEGAGNRFTVFNAGETFNLAQGKGATAVVNVPADAGLVVTTKSDSHKSKEQLKSEGKLKAAEGGVRADAVELGLHDRAQVSFDNVAFIVRYVRPTAAVTVNTLEEHDFTFFKIVSICLMAFFALVAAMVLTPMGYGGEGDDIFANPSKYVKMVVKPEKKQEIKKFKDLSGVAEGAKAKEKEGKFGKQEAKKADADPSKKGAPTVDANKREEDRKKVSSLMAGMFGGGASSNVFGPGGLGTGINNALGGLQGGAGVGDAQGVGGLGSRGSGAGGGGTGLGLGGLGTKGGGRGRGGYGAIDLGGKGKDSTRVIPGKTTVVGGLDKDVIMKVIKRHQNEIKFCYEQELQKNPALAGKVAVAWTIDPAGGVSEANVSESSVGNANVESCIVQRIRRWKFPEPQGGGVVNVTFPWIFKAAGDEGEE</sequence>
<evidence type="ECO:0000256" key="6">
    <source>
        <dbReference type="SAM" id="Phobius"/>
    </source>
</evidence>
<evidence type="ECO:0000256" key="4">
    <source>
        <dbReference type="ARBA" id="ARBA00023136"/>
    </source>
</evidence>
<dbReference type="InterPro" id="IPR008984">
    <property type="entry name" value="SMAD_FHA_dom_sf"/>
</dbReference>
<evidence type="ECO:0000256" key="3">
    <source>
        <dbReference type="ARBA" id="ARBA00022989"/>
    </source>
</evidence>
<dbReference type="InterPro" id="IPR049806">
    <property type="entry name" value="MasK-like_C"/>
</dbReference>
<dbReference type="AlphaFoldDB" id="A0A2W5VNJ2"/>
<reference evidence="8 9" key="1">
    <citation type="submission" date="2017-08" db="EMBL/GenBank/DDBJ databases">
        <title>Infants hospitalized years apart are colonized by the same room-sourced microbial strains.</title>
        <authorList>
            <person name="Brooks B."/>
            <person name="Olm M.R."/>
            <person name="Firek B.A."/>
            <person name="Baker R."/>
            <person name="Thomas B.C."/>
            <person name="Morowitz M.J."/>
            <person name="Banfield J.F."/>
        </authorList>
    </citation>
    <scope>NUCLEOTIDE SEQUENCE [LARGE SCALE GENOMIC DNA]</scope>
    <source>
        <strain evidence="8">S2_003_000_R2_14</strain>
    </source>
</reference>
<keyword evidence="4 6" id="KW-0472">Membrane</keyword>
<evidence type="ECO:0000256" key="5">
    <source>
        <dbReference type="SAM" id="MobiDB-lite"/>
    </source>
</evidence>
<comment type="caution">
    <text evidence="8">The sequence shown here is derived from an EMBL/GenBank/DDBJ whole genome shotgun (WGS) entry which is preliminary data.</text>
</comment>
<feature type="region of interest" description="Disordered" evidence="5">
    <location>
        <begin position="111"/>
        <end position="132"/>
    </location>
</feature>
<evidence type="ECO:0000259" key="7">
    <source>
        <dbReference type="PROSITE" id="PS50006"/>
    </source>
</evidence>
<feature type="transmembrane region" description="Helical" evidence="6">
    <location>
        <begin position="294"/>
        <end position="314"/>
    </location>
</feature>
<dbReference type="EMBL" id="QFQP01000002">
    <property type="protein sequence ID" value="PZR17344.1"/>
    <property type="molecule type" value="Genomic_DNA"/>
</dbReference>
<dbReference type="Pfam" id="PF00498">
    <property type="entry name" value="FHA"/>
    <property type="match status" value="1"/>
</dbReference>
<keyword evidence="3 6" id="KW-1133">Transmembrane helix</keyword>
<dbReference type="NCBIfam" id="TIGR01352">
    <property type="entry name" value="tonB_Cterm"/>
    <property type="match status" value="1"/>
</dbReference>
<feature type="compositionally biased region" description="Basic and acidic residues" evidence="5">
    <location>
        <begin position="361"/>
        <end position="382"/>
    </location>
</feature>
<evidence type="ECO:0000256" key="1">
    <source>
        <dbReference type="ARBA" id="ARBA00004167"/>
    </source>
</evidence>
<dbReference type="SUPFAM" id="SSF49879">
    <property type="entry name" value="SMAD/FHA domain"/>
    <property type="match status" value="1"/>
</dbReference>
<dbReference type="Proteomes" id="UP000249061">
    <property type="component" value="Unassembled WGS sequence"/>
</dbReference>
<evidence type="ECO:0000313" key="8">
    <source>
        <dbReference type="EMBL" id="PZR17344.1"/>
    </source>
</evidence>
<dbReference type="SMART" id="SM00240">
    <property type="entry name" value="FHA"/>
    <property type="match status" value="1"/>
</dbReference>
<dbReference type="GO" id="GO:0016020">
    <property type="term" value="C:membrane"/>
    <property type="evidence" value="ECO:0007669"/>
    <property type="project" value="UniProtKB-SubCell"/>
</dbReference>
<dbReference type="PROSITE" id="PS50006">
    <property type="entry name" value="FHA_DOMAIN"/>
    <property type="match status" value="1"/>
</dbReference>
<dbReference type="SUPFAM" id="SSF74653">
    <property type="entry name" value="TolA/TonB C-terminal domain"/>
    <property type="match status" value="1"/>
</dbReference>
<dbReference type="CDD" id="cd00060">
    <property type="entry name" value="FHA"/>
    <property type="match status" value="1"/>
</dbReference>